<evidence type="ECO:0000313" key="4">
    <source>
        <dbReference type="Proteomes" id="UP001139485"/>
    </source>
</evidence>
<proteinExistence type="predicted"/>
<dbReference type="Proteomes" id="UP001139485">
    <property type="component" value="Unassembled WGS sequence"/>
</dbReference>
<reference evidence="3" key="1">
    <citation type="submission" date="2022-05" db="EMBL/GenBank/DDBJ databases">
        <authorList>
            <person name="Tuo L."/>
        </authorList>
    </citation>
    <scope>NUCLEOTIDE SEQUENCE</scope>
    <source>
        <strain evidence="3">BSK12Z-4</strain>
    </source>
</reference>
<keyword evidence="2" id="KW-0472">Membrane</keyword>
<keyword evidence="2" id="KW-0812">Transmembrane</keyword>
<evidence type="ECO:0000256" key="1">
    <source>
        <dbReference type="SAM" id="MobiDB-lite"/>
    </source>
</evidence>
<feature type="region of interest" description="Disordered" evidence="1">
    <location>
        <begin position="1"/>
        <end position="30"/>
    </location>
</feature>
<keyword evidence="4" id="KW-1185">Reference proteome</keyword>
<evidence type="ECO:0000313" key="3">
    <source>
        <dbReference type="EMBL" id="MCM0622374.1"/>
    </source>
</evidence>
<protein>
    <submittedName>
        <fullName evidence="3">Type II secretion system GspH family protein</fullName>
    </submittedName>
</protein>
<organism evidence="3 4">
    <name type="scientific">Nocardioides bruguierae</name>
    <dbReference type="NCBI Taxonomy" id="2945102"/>
    <lineage>
        <taxon>Bacteria</taxon>
        <taxon>Bacillati</taxon>
        <taxon>Actinomycetota</taxon>
        <taxon>Actinomycetes</taxon>
        <taxon>Propionibacteriales</taxon>
        <taxon>Nocardioidaceae</taxon>
        <taxon>Nocardioides</taxon>
    </lineage>
</organism>
<comment type="caution">
    <text evidence="3">The sequence shown here is derived from an EMBL/GenBank/DDBJ whole genome shotgun (WGS) entry which is preliminary data.</text>
</comment>
<feature type="compositionally biased region" description="Basic and acidic residues" evidence="1">
    <location>
        <begin position="18"/>
        <end position="28"/>
    </location>
</feature>
<dbReference type="PROSITE" id="PS00409">
    <property type="entry name" value="PROKAR_NTER_METHYL"/>
    <property type="match status" value="1"/>
</dbReference>
<name>A0A9X2IH94_9ACTN</name>
<dbReference type="RefSeq" id="WP_250828593.1">
    <property type="nucleotide sequence ID" value="NZ_JAMOIL010000033.1"/>
</dbReference>
<feature type="transmembrane region" description="Helical" evidence="2">
    <location>
        <begin position="39"/>
        <end position="58"/>
    </location>
</feature>
<evidence type="ECO:0000256" key="2">
    <source>
        <dbReference type="SAM" id="Phobius"/>
    </source>
</evidence>
<dbReference type="EMBL" id="JAMOIL010000033">
    <property type="protein sequence ID" value="MCM0622374.1"/>
    <property type="molecule type" value="Genomic_DNA"/>
</dbReference>
<dbReference type="AlphaFoldDB" id="A0A9X2IH94"/>
<keyword evidence="2" id="KW-1133">Transmembrane helix</keyword>
<accession>A0A9X2IH94</accession>
<sequence>MSPAAEPRATQGALQRHPKPEPEPRPEVPSDGGFSLVEIMVSVGILVVVLVATLPVILSGIRGNATSRELTQAKSLALGQLEQMRNLPFHVAPDAGDYIDVLDRYYTDLTTPVTAPACTDADGDAVAPTSASDGFVAAGATRCSWEPAGAFYRRVITDAEDGDLDGWTVVVATQLLSDGTPPTVVVPASGWTTQVVGRDARPASQIGVGVTVLRTGATLAPVSSWTQISRTRQAATRLRASVDVTTLAVGTSTPTVTGEVPVNVDAGRLQLATGLSYASTASGTASSVAADVGTSLTGRGATADVVAPPATTVAAQGAGESSLGASGCQLACWGGTQTTSLAARVADALPGLGSALSPVGATLASPSSSGTALGVGAGTGSLLLYRDGLALTGRLVKMTSATVPSATGSDCSVSTSGGTVRLAATGWATSTATDDTTDPSAVEACGTARAGTVQVLPTTFAPEGILQVDLTGAAARCRVAGTGHAASTTAAWSATVRRWTPTGYVAVTPTTPTTTQASTTDALESIDLSTVPVGTYGYLDDWIASWSALTVGETTRTASGGAAEVTIPGVITLRTQPLRKQVDSDGAVVTDEAGQPVAEPSSTLSVTLGAVSCTAQDDR</sequence>
<dbReference type="InterPro" id="IPR012902">
    <property type="entry name" value="N_methyl_site"/>
</dbReference>
<gene>
    <name evidence="3" type="ORF">M8330_18955</name>
</gene>